<sequence length="70" mass="8001">MLLAVSVNDVLTNLICKIKGPLTLQMEQPRFSISAITNGVPYRRRPNRSKSEDLTTTRIRIATIYMNNEH</sequence>
<dbReference type="WBParaSite" id="ALUE_0001390701-mRNA-1">
    <property type="protein sequence ID" value="ALUE_0001390701-mRNA-1"/>
    <property type="gene ID" value="ALUE_0001390701"/>
</dbReference>
<evidence type="ECO:0000313" key="1">
    <source>
        <dbReference type="Proteomes" id="UP000036681"/>
    </source>
</evidence>
<dbReference type="Proteomes" id="UP000036681">
    <property type="component" value="Unplaced"/>
</dbReference>
<proteinExistence type="predicted"/>
<evidence type="ECO:0000313" key="2">
    <source>
        <dbReference type="WBParaSite" id="ALUE_0001390701-mRNA-1"/>
    </source>
</evidence>
<organism evidence="1 2">
    <name type="scientific">Ascaris lumbricoides</name>
    <name type="common">Giant roundworm</name>
    <dbReference type="NCBI Taxonomy" id="6252"/>
    <lineage>
        <taxon>Eukaryota</taxon>
        <taxon>Metazoa</taxon>
        <taxon>Ecdysozoa</taxon>
        <taxon>Nematoda</taxon>
        <taxon>Chromadorea</taxon>
        <taxon>Rhabditida</taxon>
        <taxon>Spirurina</taxon>
        <taxon>Ascaridomorpha</taxon>
        <taxon>Ascaridoidea</taxon>
        <taxon>Ascarididae</taxon>
        <taxon>Ascaris</taxon>
    </lineage>
</organism>
<reference evidence="2" key="1">
    <citation type="submission" date="2017-02" db="UniProtKB">
        <authorList>
            <consortium name="WormBaseParasite"/>
        </authorList>
    </citation>
    <scope>IDENTIFICATION</scope>
</reference>
<name>A0A0M3I922_ASCLU</name>
<keyword evidence="1" id="KW-1185">Reference proteome</keyword>
<dbReference type="AlphaFoldDB" id="A0A0M3I922"/>
<protein>
    <submittedName>
        <fullName evidence="2">Uncharacterized protein</fullName>
    </submittedName>
</protein>
<accession>A0A0M3I922</accession>